<evidence type="ECO:0000313" key="2">
    <source>
        <dbReference type="EMBL" id="EGR32612.1"/>
    </source>
</evidence>
<keyword evidence="3" id="KW-1185">Reference proteome</keyword>
<dbReference type="EMBL" id="GL983617">
    <property type="protein sequence ID" value="EGR32612.1"/>
    <property type="molecule type" value="Genomic_DNA"/>
</dbReference>
<protein>
    <submittedName>
        <fullName evidence="2">Uncharacterized protein</fullName>
    </submittedName>
</protein>
<evidence type="ECO:0000256" key="1">
    <source>
        <dbReference type="SAM" id="MobiDB-lite"/>
    </source>
</evidence>
<reference evidence="2 3" key="1">
    <citation type="submission" date="2011-07" db="EMBL/GenBank/DDBJ databases">
        <authorList>
            <person name="Coyne R."/>
            <person name="Brami D."/>
            <person name="Johnson J."/>
            <person name="Hostetler J."/>
            <person name="Hannick L."/>
            <person name="Clark T."/>
            <person name="Cassidy-Hanley D."/>
            <person name="Inman J."/>
        </authorList>
    </citation>
    <scope>NUCLEOTIDE SEQUENCE [LARGE SCALE GENOMIC DNA]</scope>
    <source>
        <strain evidence="2 3">G5</strain>
    </source>
</reference>
<organism evidence="2 3">
    <name type="scientific">Ichthyophthirius multifiliis</name>
    <name type="common">White spot disease agent</name>
    <name type="synonym">Ich</name>
    <dbReference type="NCBI Taxonomy" id="5932"/>
    <lineage>
        <taxon>Eukaryota</taxon>
        <taxon>Sar</taxon>
        <taxon>Alveolata</taxon>
        <taxon>Ciliophora</taxon>
        <taxon>Intramacronucleata</taxon>
        <taxon>Oligohymenophorea</taxon>
        <taxon>Hymenostomatida</taxon>
        <taxon>Ophryoglenina</taxon>
        <taxon>Ichthyophthirius</taxon>
    </lineage>
</organism>
<proteinExistence type="predicted"/>
<gene>
    <name evidence="2" type="ORF">IMG5_076410</name>
</gene>
<dbReference type="GeneID" id="14908760"/>
<name>G0QQB0_ICHMU</name>
<accession>G0QQB0</accession>
<dbReference type="AlphaFoldDB" id="G0QQB0"/>
<dbReference type="RefSeq" id="XP_004036598.1">
    <property type="nucleotide sequence ID" value="XM_004036550.1"/>
</dbReference>
<sequence>MYLTKVTEIKKNEENSDKENNTQKSFTMNFLQQQQVKIIKKPPKKLEALKHDNIIPPKPPQKDYIKELRSQREEQGRKIKLEAWEKYVYDPKLSENEKISHILQSANRLEHKAELQKDIEAQNNLYIDSIKAKLAILNNIC</sequence>
<dbReference type="OrthoDB" id="313544at2759"/>
<feature type="region of interest" description="Disordered" evidence="1">
    <location>
        <begin position="1"/>
        <end position="24"/>
    </location>
</feature>
<evidence type="ECO:0000313" key="3">
    <source>
        <dbReference type="Proteomes" id="UP000008983"/>
    </source>
</evidence>
<dbReference type="Proteomes" id="UP000008983">
    <property type="component" value="Unassembled WGS sequence"/>
</dbReference>
<feature type="compositionally biased region" description="Basic and acidic residues" evidence="1">
    <location>
        <begin position="7"/>
        <end position="21"/>
    </location>
</feature>
<dbReference type="InParanoid" id="G0QQB0"/>
<dbReference type="eggNOG" id="ENOG502SYZ9">
    <property type="taxonomic scope" value="Eukaryota"/>
</dbReference>